<gene>
    <name evidence="5" type="ORF">GUITHDRAFT_150727</name>
</gene>
<dbReference type="EnsemblProtists" id="EKX52229">
    <property type="protein sequence ID" value="EKX52229"/>
    <property type="gene ID" value="GUITHDRAFT_150727"/>
</dbReference>
<keyword evidence="2" id="KW-0645">Protease</keyword>
<feature type="non-terminal residue" evidence="5">
    <location>
        <position position="1"/>
    </location>
</feature>
<dbReference type="EMBL" id="JH992973">
    <property type="protein sequence ID" value="EKX52229.1"/>
    <property type="molecule type" value="Genomic_DNA"/>
</dbReference>
<dbReference type="OrthoDB" id="413122at2759"/>
<dbReference type="InterPro" id="IPR003653">
    <property type="entry name" value="Peptidase_C48_C"/>
</dbReference>
<reference evidence="6" key="3">
    <citation type="submission" date="2016-03" db="UniProtKB">
        <authorList>
            <consortium name="EnsemblProtists"/>
        </authorList>
    </citation>
    <scope>IDENTIFICATION</scope>
</reference>
<keyword evidence="3" id="KW-0378">Hydrolase</keyword>
<feature type="domain" description="Ubiquitin-like protease family profile" evidence="4">
    <location>
        <begin position="2"/>
        <end position="63"/>
    </location>
</feature>
<dbReference type="KEGG" id="gtt:GUITHDRAFT_150727"/>
<organism evidence="5">
    <name type="scientific">Guillardia theta (strain CCMP2712)</name>
    <name type="common">Cryptophyte</name>
    <dbReference type="NCBI Taxonomy" id="905079"/>
    <lineage>
        <taxon>Eukaryota</taxon>
        <taxon>Cryptophyceae</taxon>
        <taxon>Pyrenomonadales</taxon>
        <taxon>Geminigeraceae</taxon>
        <taxon>Guillardia</taxon>
    </lineage>
</organism>
<evidence type="ECO:0000259" key="4">
    <source>
        <dbReference type="Pfam" id="PF02902"/>
    </source>
</evidence>
<name>L1JV80_GUITC</name>
<evidence type="ECO:0000256" key="2">
    <source>
        <dbReference type="ARBA" id="ARBA00022670"/>
    </source>
</evidence>
<dbReference type="GO" id="GO:0006508">
    <property type="term" value="P:proteolysis"/>
    <property type="evidence" value="ECO:0007669"/>
    <property type="project" value="UniProtKB-KW"/>
</dbReference>
<proteinExistence type="inferred from homology"/>
<reference evidence="5 7" key="1">
    <citation type="journal article" date="2012" name="Nature">
        <title>Algal genomes reveal evolutionary mosaicism and the fate of nucleomorphs.</title>
        <authorList>
            <consortium name="DOE Joint Genome Institute"/>
            <person name="Curtis B.A."/>
            <person name="Tanifuji G."/>
            <person name="Burki F."/>
            <person name="Gruber A."/>
            <person name="Irimia M."/>
            <person name="Maruyama S."/>
            <person name="Arias M.C."/>
            <person name="Ball S.G."/>
            <person name="Gile G.H."/>
            <person name="Hirakawa Y."/>
            <person name="Hopkins J.F."/>
            <person name="Kuo A."/>
            <person name="Rensing S.A."/>
            <person name="Schmutz J."/>
            <person name="Symeonidi A."/>
            <person name="Elias M."/>
            <person name="Eveleigh R.J."/>
            <person name="Herman E.K."/>
            <person name="Klute M.J."/>
            <person name="Nakayama T."/>
            <person name="Obornik M."/>
            <person name="Reyes-Prieto A."/>
            <person name="Armbrust E.V."/>
            <person name="Aves S.J."/>
            <person name="Beiko R.G."/>
            <person name="Coutinho P."/>
            <person name="Dacks J.B."/>
            <person name="Durnford D.G."/>
            <person name="Fast N.M."/>
            <person name="Green B.R."/>
            <person name="Grisdale C.J."/>
            <person name="Hempel F."/>
            <person name="Henrissat B."/>
            <person name="Hoppner M.P."/>
            <person name="Ishida K."/>
            <person name="Kim E."/>
            <person name="Koreny L."/>
            <person name="Kroth P.G."/>
            <person name="Liu Y."/>
            <person name="Malik S.B."/>
            <person name="Maier U.G."/>
            <person name="McRose D."/>
            <person name="Mock T."/>
            <person name="Neilson J.A."/>
            <person name="Onodera N.T."/>
            <person name="Poole A.M."/>
            <person name="Pritham E.J."/>
            <person name="Richards T.A."/>
            <person name="Rocap G."/>
            <person name="Roy S.W."/>
            <person name="Sarai C."/>
            <person name="Schaack S."/>
            <person name="Shirato S."/>
            <person name="Slamovits C.H."/>
            <person name="Spencer D.F."/>
            <person name="Suzuki S."/>
            <person name="Worden A.Z."/>
            <person name="Zauner S."/>
            <person name="Barry K."/>
            <person name="Bell C."/>
            <person name="Bharti A.K."/>
            <person name="Crow J.A."/>
            <person name="Grimwood J."/>
            <person name="Kramer R."/>
            <person name="Lindquist E."/>
            <person name="Lucas S."/>
            <person name="Salamov A."/>
            <person name="McFadden G.I."/>
            <person name="Lane C.E."/>
            <person name="Keeling P.J."/>
            <person name="Gray M.W."/>
            <person name="Grigoriev I.V."/>
            <person name="Archibald J.M."/>
        </authorList>
    </citation>
    <scope>NUCLEOTIDE SEQUENCE</scope>
    <source>
        <strain evidence="5 7">CCMP2712</strain>
    </source>
</reference>
<evidence type="ECO:0000313" key="6">
    <source>
        <dbReference type="EnsemblProtists" id="EKX52229"/>
    </source>
</evidence>
<dbReference type="RefSeq" id="XP_005839209.1">
    <property type="nucleotide sequence ID" value="XM_005839152.1"/>
</dbReference>
<comment type="similarity">
    <text evidence="1">Belongs to the peptidase C48 family.</text>
</comment>
<dbReference type="Gene3D" id="3.40.395.10">
    <property type="entry name" value="Adenoviral Proteinase, Chain A"/>
    <property type="match status" value="1"/>
</dbReference>
<evidence type="ECO:0000313" key="7">
    <source>
        <dbReference type="Proteomes" id="UP000011087"/>
    </source>
</evidence>
<evidence type="ECO:0000256" key="1">
    <source>
        <dbReference type="ARBA" id="ARBA00005234"/>
    </source>
</evidence>
<dbReference type="PaxDb" id="55529-EKX52229"/>
<dbReference type="Pfam" id="PF02902">
    <property type="entry name" value="Peptidase_C48"/>
    <property type="match status" value="1"/>
</dbReference>
<dbReference type="AlphaFoldDB" id="L1JV80"/>
<evidence type="ECO:0000313" key="5">
    <source>
        <dbReference type="EMBL" id="EKX52229.1"/>
    </source>
</evidence>
<dbReference type="InterPro" id="IPR038765">
    <property type="entry name" value="Papain-like_cys_pep_sf"/>
</dbReference>
<keyword evidence="7" id="KW-1185">Reference proteome</keyword>
<evidence type="ECO:0000256" key="3">
    <source>
        <dbReference type="ARBA" id="ARBA00022801"/>
    </source>
</evidence>
<protein>
    <recommendedName>
        <fullName evidence="4">Ubiquitin-like protease family profile domain-containing protein</fullName>
    </recommendedName>
</protein>
<dbReference type="HOGENOM" id="CLU_2581134_0_0_1"/>
<sequence>MDMIQEYMEEAASYRSNQQDTSHLTPWSHLLKAPWQIPRQTDSTSCGVFICAMADCIVTNEELNCFEQRVLRSIYGSQYPD</sequence>
<dbReference type="Proteomes" id="UP000011087">
    <property type="component" value="Unassembled WGS sequence"/>
</dbReference>
<dbReference type="GO" id="GO:0008234">
    <property type="term" value="F:cysteine-type peptidase activity"/>
    <property type="evidence" value="ECO:0007669"/>
    <property type="project" value="InterPro"/>
</dbReference>
<dbReference type="SUPFAM" id="SSF54001">
    <property type="entry name" value="Cysteine proteinases"/>
    <property type="match status" value="1"/>
</dbReference>
<accession>L1JV80</accession>
<dbReference type="GeneID" id="17308831"/>
<reference evidence="7" key="2">
    <citation type="submission" date="2012-11" db="EMBL/GenBank/DDBJ databases">
        <authorList>
            <person name="Kuo A."/>
            <person name="Curtis B.A."/>
            <person name="Tanifuji G."/>
            <person name="Burki F."/>
            <person name="Gruber A."/>
            <person name="Irimia M."/>
            <person name="Maruyama S."/>
            <person name="Arias M.C."/>
            <person name="Ball S.G."/>
            <person name="Gile G.H."/>
            <person name="Hirakawa Y."/>
            <person name="Hopkins J.F."/>
            <person name="Rensing S.A."/>
            <person name="Schmutz J."/>
            <person name="Symeonidi A."/>
            <person name="Elias M."/>
            <person name="Eveleigh R.J."/>
            <person name="Herman E.K."/>
            <person name="Klute M.J."/>
            <person name="Nakayama T."/>
            <person name="Obornik M."/>
            <person name="Reyes-Prieto A."/>
            <person name="Armbrust E.V."/>
            <person name="Aves S.J."/>
            <person name="Beiko R.G."/>
            <person name="Coutinho P."/>
            <person name="Dacks J.B."/>
            <person name="Durnford D.G."/>
            <person name="Fast N.M."/>
            <person name="Green B.R."/>
            <person name="Grisdale C."/>
            <person name="Hempe F."/>
            <person name="Henrissat B."/>
            <person name="Hoppner M.P."/>
            <person name="Ishida K.-I."/>
            <person name="Kim E."/>
            <person name="Koreny L."/>
            <person name="Kroth P.G."/>
            <person name="Liu Y."/>
            <person name="Malik S.-B."/>
            <person name="Maier U.G."/>
            <person name="McRose D."/>
            <person name="Mock T."/>
            <person name="Neilson J.A."/>
            <person name="Onodera N.T."/>
            <person name="Poole A.M."/>
            <person name="Pritham E.J."/>
            <person name="Richards T.A."/>
            <person name="Rocap G."/>
            <person name="Roy S.W."/>
            <person name="Sarai C."/>
            <person name="Schaack S."/>
            <person name="Shirato S."/>
            <person name="Slamovits C.H."/>
            <person name="Spencer D.F."/>
            <person name="Suzuki S."/>
            <person name="Worden A.Z."/>
            <person name="Zauner S."/>
            <person name="Barry K."/>
            <person name="Bell C."/>
            <person name="Bharti A.K."/>
            <person name="Crow J.A."/>
            <person name="Grimwood J."/>
            <person name="Kramer R."/>
            <person name="Lindquist E."/>
            <person name="Lucas S."/>
            <person name="Salamov A."/>
            <person name="McFadden G.I."/>
            <person name="Lane C.E."/>
            <person name="Keeling P.J."/>
            <person name="Gray M.W."/>
            <person name="Grigoriev I.V."/>
            <person name="Archibald J.M."/>
        </authorList>
    </citation>
    <scope>NUCLEOTIDE SEQUENCE</scope>
    <source>
        <strain evidence="7">CCMP2712</strain>
    </source>
</reference>